<organism evidence="2 3">
    <name type="scientific">Liquorilactobacillus satsumensis DSM 16230 = JCM 12392</name>
    <dbReference type="NCBI Taxonomy" id="1423801"/>
    <lineage>
        <taxon>Bacteria</taxon>
        <taxon>Bacillati</taxon>
        <taxon>Bacillota</taxon>
        <taxon>Bacilli</taxon>
        <taxon>Lactobacillales</taxon>
        <taxon>Lactobacillaceae</taxon>
        <taxon>Liquorilactobacillus</taxon>
    </lineage>
</organism>
<dbReference type="SUPFAM" id="SSF55136">
    <property type="entry name" value="Probable bacterial effector-binding domain"/>
    <property type="match status" value="1"/>
</dbReference>
<dbReference type="RefSeq" id="WP_054756882.1">
    <property type="nucleotide sequence ID" value="NZ_AZFQ01000036.1"/>
</dbReference>
<name>A0A0R1V5B1_9LACO</name>
<dbReference type="PATRIC" id="fig|1423801.4.peg.540"/>
<dbReference type="GeneID" id="98307966"/>
<dbReference type="InterPro" id="IPR029442">
    <property type="entry name" value="GyrI-like"/>
</dbReference>
<dbReference type="PANTHER" id="PTHR40055:SF1">
    <property type="entry name" value="TRANSCRIPTIONAL REGULATOR YGIV-RELATED"/>
    <property type="match status" value="1"/>
</dbReference>
<dbReference type="InterPro" id="IPR050908">
    <property type="entry name" value="SmbC-like"/>
</dbReference>
<dbReference type="PANTHER" id="PTHR40055">
    <property type="entry name" value="TRANSCRIPTIONAL REGULATOR YGIV-RELATED"/>
    <property type="match status" value="1"/>
</dbReference>
<accession>A0A0R1V5B1</accession>
<dbReference type="STRING" id="1423801.FD50_GL000531"/>
<evidence type="ECO:0000313" key="3">
    <source>
        <dbReference type="Proteomes" id="UP000051166"/>
    </source>
</evidence>
<feature type="domain" description="AraC effector-binding" evidence="1">
    <location>
        <begin position="1"/>
        <end position="145"/>
    </location>
</feature>
<dbReference type="AlphaFoldDB" id="A0A0R1V5B1"/>
<reference evidence="2 3" key="1">
    <citation type="journal article" date="2015" name="Genome Announc.">
        <title>Expanding the biotechnology potential of lactobacilli through comparative genomics of 213 strains and associated genera.</title>
        <authorList>
            <person name="Sun Z."/>
            <person name="Harris H.M."/>
            <person name="McCann A."/>
            <person name="Guo C."/>
            <person name="Argimon S."/>
            <person name="Zhang W."/>
            <person name="Yang X."/>
            <person name="Jeffery I.B."/>
            <person name="Cooney J.C."/>
            <person name="Kagawa T.F."/>
            <person name="Liu W."/>
            <person name="Song Y."/>
            <person name="Salvetti E."/>
            <person name="Wrobel A."/>
            <person name="Rasinkangas P."/>
            <person name="Parkhill J."/>
            <person name="Rea M.C."/>
            <person name="O'Sullivan O."/>
            <person name="Ritari J."/>
            <person name="Douillard F.P."/>
            <person name="Paul Ross R."/>
            <person name="Yang R."/>
            <person name="Briner A.E."/>
            <person name="Felis G.E."/>
            <person name="de Vos W.M."/>
            <person name="Barrangou R."/>
            <person name="Klaenhammer T.R."/>
            <person name="Caufield P.W."/>
            <person name="Cui Y."/>
            <person name="Zhang H."/>
            <person name="O'Toole P.W."/>
        </authorList>
    </citation>
    <scope>NUCLEOTIDE SEQUENCE [LARGE SCALE GENOMIC DNA]</scope>
    <source>
        <strain evidence="2 3">DSM 16230</strain>
    </source>
</reference>
<dbReference type="SMART" id="SM00871">
    <property type="entry name" value="AraC_E_bind"/>
    <property type="match status" value="1"/>
</dbReference>
<dbReference type="OrthoDB" id="5337216at2"/>
<dbReference type="Gene3D" id="3.20.80.10">
    <property type="entry name" value="Regulatory factor, effector binding domain"/>
    <property type="match status" value="1"/>
</dbReference>
<evidence type="ECO:0000313" key="2">
    <source>
        <dbReference type="EMBL" id="KRL98723.1"/>
    </source>
</evidence>
<keyword evidence="3" id="KW-1185">Reference proteome</keyword>
<dbReference type="Pfam" id="PF06445">
    <property type="entry name" value="GyrI-like"/>
    <property type="match status" value="1"/>
</dbReference>
<protein>
    <submittedName>
        <fullName evidence="2">Putative phage protein</fullName>
    </submittedName>
</protein>
<gene>
    <name evidence="2" type="ORF">FD50_GL000531</name>
</gene>
<proteinExistence type="predicted"/>
<dbReference type="Proteomes" id="UP000051166">
    <property type="component" value="Unassembled WGS sequence"/>
</dbReference>
<evidence type="ECO:0000259" key="1">
    <source>
        <dbReference type="SMART" id="SM00871"/>
    </source>
</evidence>
<dbReference type="EMBL" id="AZFQ01000036">
    <property type="protein sequence ID" value="KRL98723.1"/>
    <property type="molecule type" value="Genomic_DNA"/>
</dbReference>
<dbReference type="InterPro" id="IPR011256">
    <property type="entry name" value="Reg_factor_effector_dom_sf"/>
</dbReference>
<comment type="caution">
    <text evidence="2">The sequence shown here is derived from an EMBL/GenBank/DDBJ whole genome shotgun (WGS) entry which is preliminary data.</text>
</comment>
<dbReference type="InterPro" id="IPR010499">
    <property type="entry name" value="AraC_E-bd"/>
</dbReference>
<sequence>MKIEYLPPVRVAYFRKVGVYGLENQVLMKNFKRWVKAEGLWENAVILGIALDDPTRITAKNCRYDVYLVTNKTNFKTCVKQRVIQGQKVVVFKIKHTEEVIGEFYGQLAQIISKNRLKVLKQPLIERYKVSLVQSGYCEILIPIK</sequence>